<feature type="region of interest" description="Disordered" evidence="1">
    <location>
        <begin position="723"/>
        <end position="745"/>
    </location>
</feature>
<feature type="region of interest" description="Disordered" evidence="1">
    <location>
        <begin position="621"/>
        <end position="646"/>
    </location>
</feature>
<comment type="caution">
    <text evidence="2">The sequence shown here is derived from an EMBL/GenBank/DDBJ whole genome shotgun (WGS) entry which is preliminary data.</text>
</comment>
<feature type="region of interest" description="Disordered" evidence="1">
    <location>
        <begin position="18"/>
        <end position="47"/>
    </location>
</feature>
<protein>
    <recommendedName>
        <fullName evidence="4">Zinc-finger domain-containing protein</fullName>
    </recommendedName>
</protein>
<organism evidence="2 3">
    <name type="scientific">Rhodotorula mucilaginosa</name>
    <name type="common">Yeast</name>
    <name type="synonym">Rhodotorula rubra</name>
    <dbReference type="NCBI Taxonomy" id="5537"/>
    <lineage>
        <taxon>Eukaryota</taxon>
        <taxon>Fungi</taxon>
        <taxon>Dikarya</taxon>
        <taxon>Basidiomycota</taxon>
        <taxon>Pucciniomycotina</taxon>
        <taxon>Microbotryomycetes</taxon>
        <taxon>Sporidiobolales</taxon>
        <taxon>Sporidiobolaceae</taxon>
        <taxon>Rhodotorula</taxon>
    </lineage>
</organism>
<sequence length="1283" mass="131467">MSSLARLDLSDLDLPFQLPPSNRSPDCAAAPLRASAASTHRPAPSSPALSLAPCAAEECLALPHASTCTCGCQFRARTRPPTVKREPAMAAARKKRASPSDPPPPLAPAVSGPAIGTFNLSYAPADLVPPALRAAVAASRLIRIGASSRSADKGGAAVASPRLARAAVGARGLVRDSQWENHQTNMSPKTRTGSLKIVLKAPKRSGPPPALLPTPVSSASPPVIILDSSGATSEASSRSASPAILSAPAAAGPAQSIVTAVPTAHAAPSSVIELDTPPGSTAGTPARGASIDRTASRKGYKAGRDGLNRVCHHHKSQTDRPRMTCENAPTCRTVWCKGCVEKFYLAFTPNAQFEPGVSFACPVCHDACLCASCKRKRKGLPRDNRKTKVDGNVVIKLSVPATTATATEPTTTTTAPTESKADKRERKKKARESGNVAVDLWTPSGAGWAAPSPSPQEGGTDSSDDDEDVSRMLIGDAVASKETTSAGARTGGATTEQPTPAQAQVQAQASTPADDEAILIAQRRSSLTLTYDRGNPVTFPSAPPAAATAFAAVPKPLPKPMPIRQNKPASRRRSSAAAAAGGARSRAAPTTPATTQAPPTAAAADDYSRYTTVSIFASAPNPATALEPAPTTGSTRPRRTKRPSTAFDDYAVDFATSAAAGLVDRSASPGPASFAAAAALTTATSRRRGGGGGNGAAASRANGGIGRLSIDMFAPSRKAQRRWRSDLSSASDCDGSAYSSGDDADSDVDFAEADAAAAAKPVVEQPLPVLAGLERNLGIEPADGDGAESGGEPLAFGEAFTGVVAAHELLDAGNHQRPRRSVRWIEGPERRKRRAMAAAAAAGPINETATVPPTTDSETVTVKKEQSDAPPPPPSPSLPQTTRSVSPCDPFQLFSPPPLKRSNSLPADPAAKVSPPKSKEDRPPPYETLRPSEGTPAPPHENAAAATDAAATTPSSENRSAKDVKLAFALLDAVRAAVGSVIGSPSRGEGSSGGIGAALQAALTTGHSATSSPTAPKAGGSDAMQIDSEPIPSSSTEVGKHDSTEGGTIDYQAHELEAKRRLEALAAQEQVDPGKAFKPTARDGAEAQLFIGSPACHDDDADDEAVEAHLTGAVKSEPITDRAAQFGFEVSFRVSAAAAETTDFDTDSPIDDLWTPASVADSISTAPSTSASNSFGEDPLCGGGRRASHPPVDADSPPSPALVDEYPLFAAAVAGGGLTPPQQHGGSAIAIPRTPTRGLLASGALRGLEDLDVVVGATGLAVPLHSHSEDTWMDERDTEIEAF</sequence>
<keyword evidence="3" id="KW-1185">Reference proteome</keyword>
<feature type="compositionally biased region" description="Low complexity" evidence="1">
    <location>
        <begin position="728"/>
        <end position="741"/>
    </location>
</feature>
<proteinExistence type="predicted"/>
<feature type="compositionally biased region" description="Low complexity" evidence="1">
    <location>
        <begin position="28"/>
        <end position="47"/>
    </location>
</feature>
<reference evidence="2 3" key="1">
    <citation type="submission" date="2020-11" db="EMBL/GenBank/DDBJ databases">
        <title>Kefir isolates.</title>
        <authorList>
            <person name="Marcisauskas S."/>
            <person name="Kim Y."/>
            <person name="Blasche S."/>
        </authorList>
    </citation>
    <scope>NUCLEOTIDE SEQUENCE [LARGE SCALE GENOMIC DNA]</scope>
    <source>
        <strain evidence="2 3">KR</strain>
    </source>
</reference>
<feature type="compositionally biased region" description="Polar residues" evidence="1">
    <location>
        <begin position="847"/>
        <end position="860"/>
    </location>
</feature>
<accession>A0A9P6W5X6</accession>
<dbReference type="EMBL" id="PUHQ01000019">
    <property type="protein sequence ID" value="KAG0663535.1"/>
    <property type="molecule type" value="Genomic_DNA"/>
</dbReference>
<feature type="compositionally biased region" description="Low complexity" evidence="1">
    <location>
        <begin position="575"/>
        <end position="604"/>
    </location>
</feature>
<evidence type="ECO:0008006" key="4">
    <source>
        <dbReference type="Google" id="ProtNLM"/>
    </source>
</evidence>
<feature type="region of interest" description="Disordered" evidence="1">
    <location>
        <begin position="1161"/>
        <end position="1198"/>
    </location>
</feature>
<feature type="region of interest" description="Disordered" evidence="1">
    <location>
        <begin position="79"/>
        <end position="106"/>
    </location>
</feature>
<name>A0A9P6W5X6_RHOMI</name>
<feature type="region of interest" description="Disordered" evidence="1">
    <location>
        <begin position="1003"/>
        <end position="1047"/>
    </location>
</feature>
<feature type="region of interest" description="Disordered" evidence="1">
    <location>
        <begin position="811"/>
        <end position="961"/>
    </location>
</feature>
<feature type="compositionally biased region" description="Polar residues" evidence="1">
    <location>
        <begin position="1161"/>
        <end position="1175"/>
    </location>
</feature>
<feature type="region of interest" description="Disordered" evidence="1">
    <location>
        <begin position="401"/>
        <end position="515"/>
    </location>
</feature>
<feature type="region of interest" description="Disordered" evidence="1">
    <location>
        <begin position="552"/>
        <end position="604"/>
    </location>
</feature>
<dbReference type="Proteomes" id="UP000777482">
    <property type="component" value="Unassembled WGS sequence"/>
</dbReference>
<feature type="compositionally biased region" description="Low complexity" evidence="1">
    <location>
        <begin position="401"/>
        <end position="418"/>
    </location>
</feature>
<evidence type="ECO:0000313" key="3">
    <source>
        <dbReference type="Proteomes" id="UP000777482"/>
    </source>
</evidence>
<evidence type="ECO:0000313" key="2">
    <source>
        <dbReference type="EMBL" id="KAG0663535.1"/>
    </source>
</evidence>
<feature type="compositionally biased region" description="Polar residues" evidence="1">
    <location>
        <begin position="1003"/>
        <end position="1014"/>
    </location>
</feature>
<gene>
    <name evidence="2" type="ORF">C6P46_002431</name>
</gene>
<feature type="compositionally biased region" description="Low complexity" evidence="1">
    <location>
        <begin position="940"/>
        <end position="954"/>
    </location>
</feature>
<feature type="compositionally biased region" description="Low complexity" evidence="1">
    <location>
        <begin position="483"/>
        <end position="512"/>
    </location>
</feature>
<evidence type="ECO:0000256" key="1">
    <source>
        <dbReference type="SAM" id="MobiDB-lite"/>
    </source>
</evidence>
<feature type="region of interest" description="Disordered" evidence="1">
    <location>
        <begin position="270"/>
        <end position="299"/>
    </location>
</feature>
<dbReference type="OrthoDB" id="2529984at2759"/>